<evidence type="ECO:0000256" key="7">
    <source>
        <dbReference type="ARBA" id="ARBA00022827"/>
    </source>
</evidence>
<gene>
    <name evidence="11" type="ORF">UFOPK4237_01311</name>
</gene>
<dbReference type="GO" id="GO:0016740">
    <property type="term" value="F:transferase activity"/>
    <property type="evidence" value="ECO:0007669"/>
    <property type="project" value="UniProtKB-KW"/>
</dbReference>
<sequence>MGAACAVSVYADAAADDLAQIAIVRVELLEQSWSRFRESSELNRLNSLAGAGPMLVSADILALVWHMKRAWELTNGLFDPTMLSEIKAAGYDVDYATVLARGALADAATWNQASASSTVRSSAMGSVEIDLDASTVALPVGVGLDPGAIGKGLAADIVANEIMTAGATGVLVDLGGDIVVAGNPEGTTSWVLAIEDERDPDNSTRQPQLVSFSPSDSFIDDEGAVQFDTMGIATSSTLFRRWSGGTRHHVIDPRTGQMADPQLVQATVWCGAGWLAEVSATAALLMKAPQSVAWLEQHEVGYTLLTSTDIFTSLVGDEHG</sequence>
<keyword evidence="6" id="KW-0479">Metal-binding</keyword>
<comment type="catalytic activity">
    <reaction evidence="10">
        <text>L-threonyl-[protein] + FAD = FMN-L-threonyl-[protein] + AMP + H(+)</text>
        <dbReference type="Rhea" id="RHEA:36847"/>
        <dbReference type="Rhea" id="RHEA-COMP:11060"/>
        <dbReference type="Rhea" id="RHEA-COMP:11061"/>
        <dbReference type="ChEBI" id="CHEBI:15378"/>
        <dbReference type="ChEBI" id="CHEBI:30013"/>
        <dbReference type="ChEBI" id="CHEBI:57692"/>
        <dbReference type="ChEBI" id="CHEBI:74257"/>
        <dbReference type="ChEBI" id="CHEBI:456215"/>
        <dbReference type="EC" id="2.7.1.180"/>
    </reaction>
</comment>
<proteinExistence type="predicted"/>
<evidence type="ECO:0000256" key="5">
    <source>
        <dbReference type="ARBA" id="ARBA00022679"/>
    </source>
</evidence>
<keyword evidence="7" id="KW-0274">FAD</keyword>
<organism evidence="11">
    <name type="scientific">freshwater metagenome</name>
    <dbReference type="NCBI Taxonomy" id="449393"/>
    <lineage>
        <taxon>unclassified sequences</taxon>
        <taxon>metagenomes</taxon>
        <taxon>ecological metagenomes</taxon>
    </lineage>
</organism>
<dbReference type="PANTHER" id="PTHR30040">
    <property type="entry name" value="THIAMINE BIOSYNTHESIS LIPOPROTEIN APBE"/>
    <property type="match status" value="1"/>
</dbReference>
<dbReference type="Pfam" id="PF02424">
    <property type="entry name" value="ApbE"/>
    <property type="match status" value="1"/>
</dbReference>
<evidence type="ECO:0000256" key="2">
    <source>
        <dbReference type="ARBA" id="ARBA00011955"/>
    </source>
</evidence>
<dbReference type="InterPro" id="IPR024932">
    <property type="entry name" value="ApbE"/>
</dbReference>
<keyword evidence="8" id="KW-0460">Magnesium</keyword>
<evidence type="ECO:0000256" key="9">
    <source>
        <dbReference type="ARBA" id="ARBA00031306"/>
    </source>
</evidence>
<dbReference type="EMBL" id="CAFBPZ010000104">
    <property type="protein sequence ID" value="CAB5041412.1"/>
    <property type="molecule type" value="Genomic_DNA"/>
</dbReference>
<evidence type="ECO:0000313" key="11">
    <source>
        <dbReference type="EMBL" id="CAB5041412.1"/>
    </source>
</evidence>
<evidence type="ECO:0000256" key="10">
    <source>
        <dbReference type="ARBA" id="ARBA00048540"/>
    </source>
</evidence>
<dbReference type="PANTHER" id="PTHR30040:SF2">
    <property type="entry name" value="FAD:PROTEIN FMN TRANSFERASE"/>
    <property type="match status" value="1"/>
</dbReference>
<keyword evidence="5" id="KW-0808">Transferase</keyword>
<dbReference type="GO" id="GO:0046872">
    <property type="term" value="F:metal ion binding"/>
    <property type="evidence" value="ECO:0007669"/>
    <property type="project" value="UniProtKB-KW"/>
</dbReference>
<dbReference type="InterPro" id="IPR003374">
    <property type="entry name" value="ApbE-like_sf"/>
</dbReference>
<keyword evidence="4" id="KW-0285">Flavoprotein</keyword>
<evidence type="ECO:0000256" key="4">
    <source>
        <dbReference type="ARBA" id="ARBA00022630"/>
    </source>
</evidence>
<dbReference type="AlphaFoldDB" id="A0A6J7SKN4"/>
<dbReference type="SUPFAM" id="SSF143631">
    <property type="entry name" value="ApbE-like"/>
    <property type="match status" value="1"/>
</dbReference>
<dbReference type="EC" id="2.7.1.180" evidence="2"/>
<dbReference type="Gene3D" id="3.10.520.10">
    <property type="entry name" value="ApbE-like domains"/>
    <property type="match status" value="1"/>
</dbReference>
<reference evidence="11" key="1">
    <citation type="submission" date="2020-05" db="EMBL/GenBank/DDBJ databases">
        <authorList>
            <person name="Chiriac C."/>
            <person name="Salcher M."/>
            <person name="Ghai R."/>
            <person name="Kavagutti S V."/>
        </authorList>
    </citation>
    <scope>NUCLEOTIDE SEQUENCE</scope>
</reference>
<evidence type="ECO:0000256" key="6">
    <source>
        <dbReference type="ARBA" id="ARBA00022723"/>
    </source>
</evidence>
<evidence type="ECO:0000256" key="1">
    <source>
        <dbReference type="ARBA" id="ARBA00001946"/>
    </source>
</evidence>
<evidence type="ECO:0000256" key="3">
    <source>
        <dbReference type="ARBA" id="ARBA00016337"/>
    </source>
</evidence>
<comment type="cofactor">
    <cofactor evidence="1">
        <name>Mg(2+)</name>
        <dbReference type="ChEBI" id="CHEBI:18420"/>
    </cofactor>
</comment>
<name>A0A6J7SKN4_9ZZZZ</name>
<evidence type="ECO:0000256" key="8">
    <source>
        <dbReference type="ARBA" id="ARBA00022842"/>
    </source>
</evidence>
<accession>A0A6J7SKN4</accession>
<protein>
    <recommendedName>
        <fullName evidence="3">FAD:protein FMN transferase</fullName>
        <ecNumber evidence="2">2.7.1.180</ecNumber>
    </recommendedName>
    <alternativeName>
        <fullName evidence="9">Flavin transferase</fullName>
    </alternativeName>
</protein>